<feature type="compositionally biased region" description="Basic and acidic residues" evidence="1">
    <location>
        <begin position="65"/>
        <end position="79"/>
    </location>
</feature>
<protein>
    <submittedName>
        <fullName evidence="2">Uncharacterized protein</fullName>
    </submittedName>
</protein>
<sequence length="191" mass="21124">MVLDPSFTPTIQKQNPTSYIPVPPFVMPPHPEGCEWPRLPGDDFTKVQPEVVRRIMRRHLATGSKLRDAKEGKERRGSVMRESSAEGSPLPVEGPIDVGTPPEYVDNPITAGTPVAMRTPPCGGGGDAGDVELVEDSFEQGDKDDEEEDGEYVPGAEEAYTPDDEYDDEEEDPDSGERIKRERSWDPMLDL</sequence>
<feature type="region of interest" description="Disordered" evidence="1">
    <location>
        <begin position="61"/>
        <end position="191"/>
    </location>
</feature>
<evidence type="ECO:0000313" key="3">
    <source>
        <dbReference type="Proteomes" id="UP001212841"/>
    </source>
</evidence>
<evidence type="ECO:0000313" key="2">
    <source>
        <dbReference type="EMBL" id="KAJ3025520.1"/>
    </source>
</evidence>
<keyword evidence="3" id="KW-1185">Reference proteome</keyword>
<organism evidence="2 3">
    <name type="scientific">Rhizophlyctis rosea</name>
    <dbReference type="NCBI Taxonomy" id="64517"/>
    <lineage>
        <taxon>Eukaryota</taxon>
        <taxon>Fungi</taxon>
        <taxon>Fungi incertae sedis</taxon>
        <taxon>Chytridiomycota</taxon>
        <taxon>Chytridiomycota incertae sedis</taxon>
        <taxon>Chytridiomycetes</taxon>
        <taxon>Rhizophlyctidales</taxon>
        <taxon>Rhizophlyctidaceae</taxon>
        <taxon>Rhizophlyctis</taxon>
    </lineage>
</organism>
<dbReference type="Proteomes" id="UP001212841">
    <property type="component" value="Unassembled WGS sequence"/>
</dbReference>
<proteinExistence type="predicted"/>
<dbReference type="AlphaFoldDB" id="A0AAD5S0X0"/>
<gene>
    <name evidence="2" type="ORF">HK097_006666</name>
</gene>
<reference evidence="2" key="1">
    <citation type="submission" date="2020-05" db="EMBL/GenBank/DDBJ databases">
        <title>Phylogenomic resolution of chytrid fungi.</title>
        <authorList>
            <person name="Stajich J.E."/>
            <person name="Amses K."/>
            <person name="Simmons R."/>
            <person name="Seto K."/>
            <person name="Myers J."/>
            <person name="Bonds A."/>
            <person name="Quandt C.A."/>
            <person name="Barry K."/>
            <person name="Liu P."/>
            <person name="Grigoriev I."/>
            <person name="Longcore J.E."/>
            <person name="James T.Y."/>
        </authorList>
    </citation>
    <scope>NUCLEOTIDE SEQUENCE</scope>
    <source>
        <strain evidence="2">JEL0318</strain>
    </source>
</reference>
<name>A0AAD5S0X0_9FUNG</name>
<feature type="compositionally biased region" description="Acidic residues" evidence="1">
    <location>
        <begin position="160"/>
        <end position="174"/>
    </location>
</feature>
<evidence type="ECO:0000256" key="1">
    <source>
        <dbReference type="SAM" id="MobiDB-lite"/>
    </source>
</evidence>
<accession>A0AAD5S0X0</accession>
<dbReference type="EMBL" id="JADGJD010003124">
    <property type="protein sequence ID" value="KAJ3025520.1"/>
    <property type="molecule type" value="Genomic_DNA"/>
</dbReference>
<feature type="compositionally biased region" description="Acidic residues" evidence="1">
    <location>
        <begin position="129"/>
        <end position="151"/>
    </location>
</feature>
<feature type="compositionally biased region" description="Basic and acidic residues" evidence="1">
    <location>
        <begin position="175"/>
        <end position="185"/>
    </location>
</feature>
<comment type="caution">
    <text evidence="2">The sequence shown here is derived from an EMBL/GenBank/DDBJ whole genome shotgun (WGS) entry which is preliminary data.</text>
</comment>